<dbReference type="AlphaFoldDB" id="A0A8J4EGJ5"/>
<evidence type="ECO:0000256" key="1">
    <source>
        <dbReference type="SAM" id="Phobius"/>
    </source>
</evidence>
<comment type="caution">
    <text evidence="2">The sequence shown here is derived from an EMBL/GenBank/DDBJ whole genome shotgun (WGS) entry which is preliminary data.</text>
</comment>
<organism evidence="2 3">
    <name type="scientific">Virgisporangium ochraceum</name>
    <dbReference type="NCBI Taxonomy" id="65505"/>
    <lineage>
        <taxon>Bacteria</taxon>
        <taxon>Bacillati</taxon>
        <taxon>Actinomycetota</taxon>
        <taxon>Actinomycetes</taxon>
        <taxon>Micromonosporales</taxon>
        <taxon>Micromonosporaceae</taxon>
        <taxon>Virgisporangium</taxon>
    </lineage>
</organism>
<keyword evidence="1" id="KW-0812">Transmembrane</keyword>
<dbReference type="RefSeq" id="WP_203934632.1">
    <property type="nucleotide sequence ID" value="NZ_BOPH01000145.1"/>
</dbReference>
<dbReference type="EMBL" id="BOPH01000145">
    <property type="protein sequence ID" value="GIJ74845.1"/>
    <property type="molecule type" value="Genomic_DNA"/>
</dbReference>
<gene>
    <name evidence="2" type="ORF">Voc01_097620</name>
</gene>
<evidence type="ECO:0000313" key="2">
    <source>
        <dbReference type="EMBL" id="GIJ74845.1"/>
    </source>
</evidence>
<keyword evidence="3" id="KW-1185">Reference proteome</keyword>
<protein>
    <recommendedName>
        <fullName evidence="4">DUF4367 domain-containing protein</fullName>
    </recommendedName>
</protein>
<dbReference type="Proteomes" id="UP000635606">
    <property type="component" value="Unassembled WGS sequence"/>
</dbReference>
<evidence type="ECO:0000313" key="3">
    <source>
        <dbReference type="Proteomes" id="UP000635606"/>
    </source>
</evidence>
<accession>A0A8J4EGJ5</accession>
<keyword evidence="1" id="KW-0472">Membrane</keyword>
<reference evidence="2" key="1">
    <citation type="submission" date="2021-01" db="EMBL/GenBank/DDBJ databases">
        <title>Whole genome shotgun sequence of Virgisporangium ochraceum NBRC 16418.</title>
        <authorList>
            <person name="Komaki H."/>
            <person name="Tamura T."/>
        </authorList>
    </citation>
    <scope>NUCLEOTIDE SEQUENCE</scope>
    <source>
        <strain evidence="2">NBRC 16418</strain>
    </source>
</reference>
<evidence type="ECO:0008006" key="4">
    <source>
        <dbReference type="Google" id="ProtNLM"/>
    </source>
</evidence>
<keyword evidence="1" id="KW-1133">Transmembrane helix</keyword>
<sequence>MNESGLDRLLDRSVPTIPDRLRTPPIAAIRRRAGRRRVLVTSAATAGAVLALTLAGAVVTALPAARDATVTPADPTAVPDRAPLRWPLAVIGRDDRTITVYPLPAGGECMELAGVTATFTGDANRVVVTARGDSRRAADCRESGAAVPVELTLSEPLAGRVLVDAATGRPAPAYPERVLPVVPPPWREVPVTVRAPAPNGDLFAFSYSRPDPPALTILISPTGGTEPAGPPGETIAIGGRTAVLADHDRHWSLRWQAEGFTMTMNFSDDGRHLTRDRVLAVIDQLAW</sequence>
<feature type="transmembrane region" description="Helical" evidence="1">
    <location>
        <begin position="38"/>
        <end position="62"/>
    </location>
</feature>
<name>A0A8J4EGJ5_9ACTN</name>
<proteinExistence type="predicted"/>